<dbReference type="AlphaFoldDB" id="A0A645ATL3"/>
<evidence type="ECO:0000313" key="2">
    <source>
        <dbReference type="EMBL" id="MPM56417.1"/>
    </source>
</evidence>
<keyword evidence="1" id="KW-0472">Membrane</keyword>
<sequence length="119" mass="13466">MFQCSINFRHTFVIIATNAVGPVQSLGREALVEIIFSIIHVIVVVLLCIVRVSNLKIPTFQTMLGTVVNKPDNRRIQIQIRIVDLLHKRLAAFIHTCIAILPEKKNVSYPSHIVCIHFV</sequence>
<accession>A0A645ATL3</accession>
<organism evidence="2">
    <name type="scientific">bioreactor metagenome</name>
    <dbReference type="NCBI Taxonomy" id="1076179"/>
    <lineage>
        <taxon>unclassified sequences</taxon>
        <taxon>metagenomes</taxon>
        <taxon>ecological metagenomes</taxon>
    </lineage>
</organism>
<keyword evidence="1" id="KW-1133">Transmembrane helix</keyword>
<gene>
    <name evidence="2" type="ORF">SDC9_103220</name>
</gene>
<dbReference type="EMBL" id="VSSQ01015747">
    <property type="protein sequence ID" value="MPM56417.1"/>
    <property type="molecule type" value="Genomic_DNA"/>
</dbReference>
<feature type="transmembrane region" description="Helical" evidence="1">
    <location>
        <begin position="30"/>
        <end position="50"/>
    </location>
</feature>
<protein>
    <submittedName>
        <fullName evidence="2">Uncharacterized protein</fullName>
    </submittedName>
</protein>
<reference evidence="2" key="1">
    <citation type="submission" date="2019-08" db="EMBL/GenBank/DDBJ databases">
        <authorList>
            <person name="Kucharzyk K."/>
            <person name="Murdoch R.W."/>
            <person name="Higgins S."/>
            <person name="Loffler F."/>
        </authorList>
    </citation>
    <scope>NUCLEOTIDE SEQUENCE</scope>
</reference>
<comment type="caution">
    <text evidence="2">The sequence shown here is derived from an EMBL/GenBank/DDBJ whole genome shotgun (WGS) entry which is preliminary data.</text>
</comment>
<proteinExistence type="predicted"/>
<evidence type="ECO:0000256" key="1">
    <source>
        <dbReference type="SAM" id="Phobius"/>
    </source>
</evidence>
<name>A0A645ATL3_9ZZZZ</name>
<keyword evidence="1" id="KW-0812">Transmembrane</keyword>